<feature type="region of interest" description="Disordered" evidence="1">
    <location>
        <begin position="1"/>
        <end position="54"/>
    </location>
</feature>
<organism evidence="2 3">
    <name type="scientific">Odynerus spinipes</name>
    <dbReference type="NCBI Taxonomy" id="1348599"/>
    <lineage>
        <taxon>Eukaryota</taxon>
        <taxon>Metazoa</taxon>
        <taxon>Ecdysozoa</taxon>
        <taxon>Arthropoda</taxon>
        <taxon>Hexapoda</taxon>
        <taxon>Insecta</taxon>
        <taxon>Pterygota</taxon>
        <taxon>Neoptera</taxon>
        <taxon>Endopterygota</taxon>
        <taxon>Hymenoptera</taxon>
        <taxon>Apocrita</taxon>
        <taxon>Aculeata</taxon>
        <taxon>Vespoidea</taxon>
        <taxon>Vespidae</taxon>
        <taxon>Eumeninae</taxon>
        <taxon>Odynerus</taxon>
    </lineage>
</organism>
<feature type="compositionally biased region" description="Basic and acidic residues" evidence="1">
    <location>
        <begin position="1"/>
        <end position="28"/>
    </location>
</feature>
<keyword evidence="3" id="KW-1185">Reference proteome</keyword>
<name>A0AAD9RCV3_9HYME</name>
<accession>A0AAD9RCV3</accession>
<feature type="compositionally biased region" description="Acidic residues" evidence="1">
    <location>
        <begin position="29"/>
        <end position="44"/>
    </location>
</feature>
<evidence type="ECO:0000313" key="3">
    <source>
        <dbReference type="Proteomes" id="UP001258017"/>
    </source>
</evidence>
<evidence type="ECO:0000256" key="1">
    <source>
        <dbReference type="SAM" id="MobiDB-lite"/>
    </source>
</evidence>
<comment type="caution">
    <text evidence="2">The sequence shown here is derived from an EMBL/GenBank/DDBJ whole genome shotgun (WGS) entry which is preliminary data.</text>
</comment>
<reference evidence="2" key="1">
    <citation type="submission" date="2021-08" db="EMBL/GenBank/DDBJ databases">
        <authorList>
            <person name="Misof B."/>
            <person name="Oliver O."/>
            <person name="Podsiadlowski L."/>
            <person name="Donath A."/>
            <person name="Peters R."/>
            <person name="Mayer C."/>
            <person name="Rust J."/>
            <person name="Gunkel S."/>
            <person name="Lesny P."/>
            <person name="Martin S."/>
            <person name="Oeyen J.P."/>
            <person name="Petersen M."/>
            <person name="Panagiotis P."/>
            <person name="Wilbrandt J."/>
            <person name="Tanja T."/>
        </authorList>
    </citation>
    <scope>NUCLEOTIDE SEQUENCE</scope>
    <source>
        <strain evidence="2">GBR_01_08_01A</strain>
        <tissue evidence="2">Thorax + abdomen</tissue>
    </source>
</reference>
<dbReference type="EMBL" id="JAIFRP010004362">
    <property type="protein sequence ID" value="KAK2577105.1"/>
    <property type="molecule type" value="Genomic_DNA"/>
</dbReference>
<sequence>MILKKTEENGSEKEVNEEIKETTKNNEERIDDSDTEMDNNMEDDTEKKEENEDLGRGKRIKWLPWKLQDYATCAYEERVAYALSAEEFVDNVPQSYEEIQDREDKEIWKQALDIKEREKVHN</sequence>
<feature type="compositionally biased region" description="Basic and acidic residues" evidence="1">
    <location>
        <begin position="45"/>
        <end position="54"/>
    </location>
</feature>
<dbReference type="AlphaFoldDB" id="A0AAD9RCV3"/>
<reference evidence="2" key="2">
    <citation type="journal article" date="2023" name="Commun. Biol.">
        <title>Intrasexual cuticular hydrocarbon dimorphism in a wasp sheds light on hydrocarbon biosynthesis genes in Hymenoptera.</title>
        <authorList>
            <person name="Moris V.C."/>
            <person name="Podsiadlowski L."/>
            <person name="Martin S."/>
            <person name="Oeyen J.P."/>
            <person name="Donath A."/>
            <person name="Petersen M."/>
            <person name="Wilbrandt J."/>
            <person name="Misof B."/>
            <person name="Liedtke D."/>
            <person name="Thamm M."/>
            <person name="Scheiner R."/>
            <person name="Schmitt T."/>
            <person name="Niehuis O."/>
        </authorList>
    </citation>
    <scope>NUCLEOTIDE SEQUENCE</scope>
    <source>
        <strain evidence="2">GBR_01_08_01A</strain>
    </source>
</reference>
<dbReference type="Proteomes" id="UP001258017">
    <property type="component" value="Unassembled WGS sequence"/>
</dbReference>
<gene>
    <name evidence="2" type="ORF">KPH14_006272</name>
</gene>
<evidence type="ECO:0000313" key="2">
    <source>
        <dbReference type="EMBL" id="KAK2577105.1"/>
    </source>
</evidence>
<proteinExistence type="predicted"/>
<protein>
    <submittedName>
        <fullName evidence="2">Uncharacterized protein</fullName>
    </submittedName>
</protein>